<keyword evidence="11 15" id="KW-1133">Transmembrane helix</keyword>
<evidence type="ECO:0000256" key="10">
    <source>
        <dbReference type="ARBA" id="ARBA00022884"/>
    </source>
</evidence>
<evidence type="ECO:0000313" key="18">
    <source>
        <dbReference type="EMBL" id="CAF4468534.1"/>
    </source>
</evidence>
<evidence type="ECO:0000259" key="16">
    <source>
        <dbReference type="PROSITE" id="PS51371"/>
    </source>
</evidence>
<feature type="transmembrane region" description="Helical" evidence="15">
    <location>
        <begin position="539"/>
        <end position="561"/>
    </location>
</feature>
<dbReference type="InterPro" id="IPR029063">
    <property type="entry name" value="SAM-dependent_MTases_sf"/>
</dbReference>
<reference evidence="18" key="1">
    <citation type="submission" date="2021-02" db="EMBL/GenBank/DDBJ databases">
        <authorList>
            <person name="Nowell W R."/>
        </authorList>
    </citation>
    <scope>NUCLEOTIDE SEQUENCE</scope>
</reference>
<organism evidence="18 19">
    <name type="scientific">Rotaria socialis</name>
    <dbReference type="NCBI Taxonomy" id="392032"/>
    <lineage>
        <taxon>Eukaryota</taxon>
        <taxon>Metazoa</taxon>
        <taxon>Spiralia</taxon>
        <taxon>Gnathifera</taxon>
        <taxon>Rotifera</taxon>
        <taxon>Eurotatoria</taxon>
        <taxon>Bdelloidea</taxon>
        <taxon>Philodinida</taxon>
        <taxon>Philodinidae</taxon>
        <taxon>Rotaria</taxon>
    </lineage>
</organism>
<evidence type="ECO:0000256" key="4">
    <source>
        <dbReference type="ARBA" id="ARBA00022552"/>
    </source>
</evidence>
<evidence type="ECO:0000256" key="14">
    <source>
        <dbReference type="PROSITE-ProRule" id="PRU01026"/>
    </source>
</evidence>
<comment type="function">
    <text evidence="15">Acts as a magnesium transporter.</text>
</comment>
<dbReference type="PROSITE" id="PS51689">
    <property type="entry name" value="SAM_RNA_A_N6_MT"/>
    <property type="match status" value="1"/>
</dbReference>
<feature type="transmembrane region" description="Helical" evidence="15">
    <location>
        <begin position="496"/>
        <end position="519"/>
    </location>
</feature>
<keyword evidence="6 14" id="KW-0808">Transferase</keyword>
<feature type="binding site" evidence="14">
    <location>
        <position position="15"/>
    </location>
    <ligand>
        <name>S-adenosyl-L-methionine</name>
        <dbReference type="ChEBI" id="CHEBI:59789"/>
    </ligand>
</feature>
<dbReference type="InterPro" id="IPR038076">
    <property type="entry name" value="MgtE_N_sf"/>
</dbReference>
<dbReference type="PROSITE" id="PS51371">
    <property type="entry name" value="CBS"/>
    <property type="match status" value="2"/>
</dbReference>
<evidence type="ECO:0000256" key="7">
    <source>
        <dbReference type="ARBA" id="ARBA00022691"/>
    </source>
</evidence>
<evidence type="ECO:0000256" key="9">
    <source>
        <dbReference type="ARBA" id="ARBA00022842"/>
    </source>
</evidence>
<keyword evidence="13" id="KW-0129">CBS domain</keyword>
<feature type="domain" description="CBS" evidence="16">
    <location>
        <begin position="320"/>
        <end position="383"/>
    </location>
</feature>
<dbReference type="InterPro" id="IPR011530">
    <property type="entry name" value="rRNA_adenine_dimethylase"/>
</dbReference>
<evidence type="ECO:0000256" key="15">
    <source>
        <dbReference type="RuleBase" id="RU362011"/>
    </source>
</evidence>
<evidence type="ECO:0000313" key="19">
    <source>
        <dbReference type="Proteomes" id="UP000663851"/>
    </source>
</evidence>
<dbReference type="SUPFAM" id="SSF158791">
    <property type="entry name" value="MgtE N-terminal domain-like"/>
    <property type="match status" value="1"/>
</dbReference>
<feature type="domain" description="CBS" evidence="16">
    <location>
        <begin position="384"/>
        <end position="440"/>
    </location>
</feature>
<dbReference type="Pfam" id="PF00571">
    <property type="entry name" value="CBS"/>
    <property type="match status" value="2"/>
</dbReference>
<dbReference type="Proteomes" id="UP000663851">
    <property type="component" value="Unassembled WGS sequence"/>
</dbReference>
<dbReference type="InterPro" id="IPR036739">
    <property type="entry name" value="SLC41_membr_dom_sf"/>
</dbReference>
<dbReference type="GO" id="GO:0046872">
    <property type="term" value="F:metal ion binding"/>
    <property type="evidence" value="ECO:0007669"/>
    <property type="project" value="UniProtKB-KW"/>
</dbReference>
<evidence type="ECO:0000256" key="13">
    <source>
        <dbReference type="PROSITE-ProRule" id="PRU00703"/>
    </source>
</evidence>
<sequence>MEKVIPKKHLGQHFLKDEQIASNIADTLSYNGYADVLEIGPGMGVLTKYLLDKDINIFVIEIDMESVEYLDKNYPKLHGKIISKDFLKYNINEVFNGKQFAIIGNFPYNISTQIVFKTLELRNQIPEFAGMFQKEVAERICEKKGTKTYGILSVLVQAFYDAEYLFTVNEDVFVPPPKKPMEFKISKDLIVQLEQLIESKNDAQLELLLNDLHHADIAEILDELDFDGATYIFKVLDSEKTAEVLLELEDDLRENILSRLSPKEIAEELDELETNDAADIIGELSQSKKQEVISELQDVEHAKDIVELLRFKEDTAGGLMHKELVKVNENWNVLTCIRQMRIQAENISRVHSIYVVDDDNRLLGRLSLKDLLTTSAKTPISKVYISKLNSVNVDTEDVEVARIMQKYDLEAIPVIDELGRLVGRITIDDIVDVIKDEADKDYQLAAGISQDVEADDSILELTKARLPWLVLALLGGFISVKMLGLFEPAMAKHGSLFFFTPLIAAMAGNVGVQSSAIIVQGLANNTLSGSVINRLLKEISLSLLNGTILAIILFLGSHFLLGADIKTGITVTIALISVIIIASLIGTSIPLLLDRFGIDPALATGPFITTSNDICGILIYFSIAKLILGF</sequence>
<evidence type="ECO:0000256" key="11">
    <source>
        <dbReference type="ARBA" id="ARBA00022989"/>
    </source>
</evidence>
<dbReference type="PROSITE" id="PS01131">
    <property type="entry name" value="RRNA_A_DIMETH"/>
    <property type="match status" value="1"/>
</dbReference>
<evidence type="ECO:0000256" key="12">
    <source>
        <dbReference type="ARBA" id="ARBA00023136"/>
    </source>
</evidence>
<keyword evidence="4" id="KW-0698">rRNA processing</keyword>
<keyword evidence="5 14" id="KW-0489">Methyltransferase</keyword>
<dbReference type="GO" id="GO:0015095">
    <property type="term" value="F:magnesium ion transmembrane transporter activity"/>
    <property type="evidence" value="ECO:0007669"/>
    <property type="project" value="InterPro"/>
</dbReference>
<dbReference type="InterPro" id="IPR006669">
    <property type="entry name" value="MgtE_transporter"/>
</dbReference>
<comment type="subunit">
    <text evidence="15">Homodimer.</text>
</comment>
<feature type="transmembrane region" description="Helical" evidence="15">
    <location>
        <begin position="605"/>
        <end position="628"/>
    </location>
</feature>
<evidence type="ECO:0000256" key="1">
    <source>
        <dbReference type="ARBA" id="ARBA00004141"/>
    </source>
</evidence>
<dbReference type="InterPro" id="IPR046342">
    <property type="entry name" value="CBS_dom_sf"/>
</dbReference>
<name>A0A820TIG4_9BILA</name>
<dbReference type="Gene3D" id="1.10.357.20">
    <property type="entry name" value="SLC41 divalent cation transporters, integral membrane domain"/>
    <property type="match status" value="1"/>
</dbReference>
<dbReference type="EMBL" id="CAJNYD010001013">
    <property type="protein sequence ID" value="CAF3310632.1"/>
    <property type="molecule type" value="Genomic_DNA"/>
</dbReference>
<feature type="transmembrane region" description="Helical" evidence="15">
    <location>
        <begin position="573"/>
        <end position="593"/>
    </location>
</feature>
<dbReference type="GO" id="GO:0003723">
    <property type="term" value="F:RNA binding"/>
    <property type="evidence" value="ECO:0007669"/>
    <property type="project" value="UniProtKB-UniRule"/>
</dbReference>
<dbReference type="InterPro" id="IPR020598">
    <property type="entry name" value="rRNA_Ade_methylase_Trfase_N"/>
</dbReference>
<protein>
    <recommendedName>
        <fullName evidence="15">Magnesium transporter MgtE</fullName>
    </recommendedName>
</protein>
<feature type="binding site" evidence="14">
    <location>
        <position position="85"/>
    </location>
    <ligand>
        <name>S-adenosyl-L-methionine</name>
        <dbReference type="ChEBI" id="CHEBI:59789"/>
    </ligand>
</feature>
<gene>
    <name evidence="18" type="ORF">HFQ381_LOCUS25256</name>
    <name evidence="17" type="ORF">LUA448_LOCUS8949</name>
</gene>
<dbReference type="Proteomes" id="UP000663833">
    <property type="component" value="Unassembled WGS sequence"/>
</dbReference>
<comment type="subcellular location">
    <subcellularLocation>
        <location evidence="15">Cell membrane</location>
        <topology evidence="15">Multi-pass membrane protein</topology>
    </subcellularLocation>
    <subcellularLocation>
        <location evidence="1">Membrane</location>
        <topology evidence="1">Multi-pass membrane protein</topology>
    </subcellularLocation>
</comment>
<feature type="binding site" evidence="14">
    <location>
        <position position="13"/>
    </location>
    <ligand>
        <name>S-adenosyl-L-methionine</name>
        <dbReference type="ChEBI" id="CHEBI:59789"/>
    </ligand>
</feature>
<keyword evidence="15" id="KW-0479">Metal-binding</keyword>
<dbReference type="SMART" id="SM00116">
    <property type="entry name" value="CBS"/>
    <property type="match status" value="2"/>
</dbReference>
<dbReference type="GO" id="GO:0000179">
    <property type="term" value="F:rRNA (adenine-N6,N6-)-dimethyltransferase activity"/>
    <property type="evidence" value="ECO:0007669"/>
    <property type="project" value="UniProtKB-UniRule"/>
</dbReference>
<comment type="similarity">
    <text evidence="14">Belongs to the class I-like SAM-binding methyltransferase superfamily. rRNA adenine N(6)-methyltransferase family.</text>
</comment>
<dbReference type="PANTHER" id="PTHR43773:SF1">
    <property type="entry name" value="MAGNESIUM TRANSPORTER MGTE"/>
    <property type="match status" value="1"/>
</dbReference>
<dbReference type="InterPro" id="IPR006667">
    <property type="entry name" value="SLC41_membr_dom"/>
</dbReference>
<dbReference type="SUPFAM" id="SSF54631">
    <property type="entry name" value="CBS-domain pair"/>
    <property type="match status" value="1"/>
</dbReference>
<dbReference type="InterPro" id="IPR020596">
    <property type="entry name" value="rRNA_Ade_Mease_Trfase_CS"/>
</dbReference>
<evidence type="ECO:0000256" key="6">
    <source>
        <dbReference type="ARBA" id="ARBA00022679"/>
    </source>
</evidence>
<dbReference type="SMART" id="SM00924">
    <property type="entry name" value="MgtE_N"/>
    <property type="match status" value="1"/>
</dbReference>
<dbReference type="SUPFAM" id="SSF53335">
    <property type="entry name" value="S-adenosyl-L-methionine-dependent methyltransferases"/>
    <property type="match status" value="1"/>
</dbReference>
<feature type="binding site" evidence="14">
    <location>
        <position position="40"/>
    </location>
    <ligand>
        <name>S-adenosyl-L-methionine</name>
        <dbReference type="ChEBI" id="CHEBI:59789"/>
    </ligand>
</feature>
<dbReference type="NCBIfam" id="TIGR00755">
    <property type="entry name" value="ksgA"/>
    <property type="match status" value="1"/>
</dbReference>
<dbReference type="Pfam" id="PF00398">
    <property type="entry name" value="RrnaAD"/>
    <property type="match status" value="1"/>
</dbReference>
<evidence type="ECO:0000256" key="3">
    <source>
        <dbReference type="ARBA" id="ARBA00022448"/>
    </source>
</evidence>
<dbReference type="CDD" id="cd04606">
    <property type="entry name" value="CBS_pair_Mg_transporter"/>
    <property type="match status" value="1"/>
</dbReference>
<dbReference type="Gene3D" id="3.40.50.150">
    <property type="entry name" value="Vaccinia Virus protein VP39"/>
    <property type="match status" value="1"/>
</dbReference>
<dbReference type="SMART" id="SM00650">
    <property type="entry name" value="rADc"/>
    <property type="match status" value="1"/>
</dbReference>
<feature type="binding site" evidence="14">
    <location>
        <position position="61"/>
    </location>
    <ligand>
        <name>S-adenosyl-L-methionine</name>
        <dbReference type="ChEBI" id="CHEBI:59789"/>
    </ligand>
</feature>
<evidence type="ECO:0000313" key="17">
    <source>
        <dbReference type="EMBL" id="CAF3310632.1"/>
    </source>
</evidence>
<evidence type="ECO:0000256" key="5">
    <source>
        <dbReference type="ARBA" id="ARBA00022603"/>
    </source>
</evidence>
<dbReference type="SUPFAM" id="SSF161093">
    <property type="entry name" value="MgtE membrane domain-like"/>
    <property type="match status" value="1"/>
</dbReference>
<feature type="binding site" evidence="14">
    <location>
        <position position="105"/>
    </location>
    <ligand>
        <name>S-adenosyl-L-methionine</name>
        <dbReference type="ChEBI" id="CHEBI:59789"/>
    </ligand>
</feature>
<evidence type="ECO:0000256" key="8">
    <source>
        <dbReference type="ARBA" id="ARBA00022692"/>
    </source>
</evidence>
<dbReference type="Pfam" id="PF01769">
    <property type="entry name" value="MgtE"/>
    <property type="match status" value="1"/>
</dbReference>
<keyword evidence="10 14" id="KW-0694">RNA-binding</keyword>
<dbReference type="InterPro" id="IPR000644">
    <property type="entry name" value="CBS_dom"/>
</dbReference>
<dbReference type="Gene3D" id="1.25.60.10">
    <property type="entry name" value="MgtE N-terminal domain-like"/>
    <property type="match status" value="1"/>
</dbReference>
<dbReference type="NCBIfam" id="TIGR00400">
    <property type="entry name" value="mgtE"/>
    <property type="match status" value="1"/>
</dbReference>
<feature type="transmembrane region" description="Helical" evidence="15">
    <location>
        <begin position="466"/>
        <end position="484"/>
    </location>
</feature>
<evidence type="ECO:0000256" key="2">
    <source>
        <dbReference type="ARBA" id="ARBA00009749"/>
    </source>
</evidence>
<proteinExistence type="inferred from homology"/>
<accession>A0A820TIG4</accession>
<comment type="similarity">
    <text evidence="2 15">Belongs to the SLC41A transporter family.</text>
</comment>
<keyword evidence="9 15" id="KW-0460">Magnesium</keyword>
<dbReference type="AlphaFoldDB" id="A0A820TIG4"/>
<comment type="caution">
    <text evidence="18">The sequence shown here is derived from an EMBL/GenBank/DDBJ whole genome shotgun (WGS) entry which is preliminary data.</text>
</comment>
<keyword evidence="3 15" id="KW-0813">Transport</keyword>
<dbReference type="InterPro" id="IPR001737">
    <property type="entry name" value="KsgA/Erm"/>
</dbReference>
<keyword evidence="15" id="KW-1003">Cell membrane</keyword>
<keyword evidence="7 14" id="KW-0949">S-adenosyl-L-methionine</keyword>
<dbReference type="Gene3D" id="3.10.580.10">
    <property type="entry name" value="CBS-domain"/>
    <property type="match status" value="1"/>
</dbReference>
<dbReference type="Pfam" id="PF03448">
    <property type="entry name" value="MgtE_N"/>
    <property type="match status" value="1"/>
</dbReference>
<dbReference type="PANTHER" id="PTHR43773">
    <property type="entry name" value="MAGNESIUM TRANSPORTER MGTE"/>
    <property type="match status" value="1"/>
</dbReference>
<dbReference type="EMBL" id="CAJOBO010002797">
    <property type="protein sequence ID" value="CAF4468534.1"/>
    <property type="molecule type" value="Genomic_DNA"/>
</dbReference>
<keyword evidence="12 15" id="KW-0472">Membrane</keyword>
<dbReference type="InterPro" id="IPR006668">
    <property type="entry name" value="Mg_transptr_MgtE_intracell_dom"/>
</dbReference>
<dbReference type="GO" id="GO:0005886">
    <property type="term" value="C:plasma membrane"/>
    <property type="evidence" value="ECO:0007669"/>
    <property type="project" value="UniProtKB-SubCell"/>
</dbReference>
<keyword evidence="8 15" id="KW-0812">Transmembrane</keyword>